<organism evidence="2 3">
    <name type="scientific">Anopheles merus</name>
    <name type="common">Mosquito</name>
    <dbReference type="NCBI Taxonomy" id="30066"/>
    <lineage>
        <taxon>Eukaryota</taxon>
        <taxon>Metazoa</taxon>
        <taxon>Ecdysozoa</taxon>
        <taxon>Arthropoda</taxon>
        <taxon>Hexapoda</taxon>
        <taxon>Insecta</taxon>
        <taxon>Pterygota</taxon>
        <taxon>Neoptera</taxon>
        <taxon>Endopterygota</taxon>
        <taxon>Diptera</taxon>
        <taxon>Nematocera</taxon>
        <taxon>Culicoidea</taxon>
        <taxon>Culicidae</taxon>
        <taxon>Anophelinae</taxon>
        <taxon>Anopheles</taxon>
    </lineage>
</organism>
<dbReference type="AlphaFoldDB" id="A0A182UV51"/>
<accession>A0A182UV51</accession>
<keyword evidence="1" id="KW-0472">Membrane</keyword>
<proteinExistence type="predicted"/>
<feature type="transmembrane region" description="Helical" evidence="1">
    <location>
        <begin position="232"/>
        <end position="253"/>
    </location>
</feature>
<name>A0A182UV51_ANOME</name>
<sequence>MCDNYDETISNSTNNEWYLYPVDYEPHHEKGYQADTFFRIGGIDWRCINLVVRCANRTRLQLTLRCQNVSVVYYVDLVQSYQDNSRCCHVQLKMSPDMSEKCNFEQVGYEVWGHASRLLFVQMCNNMLHLERYVERYWLFVSRDQNASEVERSLQMLLKHYRFLRLNASSAPPTNKDTACDCAIFDRYFEKRMHCNTPMFDQSVGGSSVESVRRKKWHLNDTKNVVIAVPKFVAYIVQGVVVLAGLLFVVSILRRHEEYEL</sequence>
<dbReference type="EnsemblMetazoa" id="AMEM004187-RA">
    <property type="protein sequence ID" value="AMEM004187-PA"/>
    <property type="gene ID" value="AMEM004187"/>
</dbReference>
<reference evidence="2" key="1">
    <citation type="submission" date="2020-05" db="UniProtKB">
        <authorList>
            <consortium name="EnsemblMetazoa"/>
        </authorList>
    </citation>
    <scope>IDENTIFICATION</scope>
    <source>
        <strain evidence="2">MAF</strain>
    </source>
</reference>
<keyword evidence="1" id="KW-0812">Transmembrane</keyword>
<evidence type="ECO:0000256" key="1">
    <source>
        <dbReference type="SAM" id="Phobius"/>
    </source>
</evidence>
<protein>
    <submittedName>
        <fullName evidence="2">Uncharacterized protein</fullName>
    </submittedName>
</protein>
<evidence type="ECO:0000313" key="2">
    <source>
        <dbReference type="EnsemblMetazoa" id="AMEM004187-PA"/>
    </source>
</evidence>
<keyword evidence="3" id="KW-1185">Reference proteome</keyword>
<dbReference type="Proteomes" id="UP000075903">
    <property type="component" value="Unassembled WGS sequence"/>
</dbReference>
<evidence type="ECO:0000313" key="3">
    <source>
        <dbReference type="Proteomes" id="UP000075903"/>
    </source>
</evidence>
<keyword evidence="1" id="KW-1133">Transmembrane helix</keyword>
<dbReference type="VEuPathDB" id="VectorBase:AMEM004187"/>